<accession>A0ABZ1IGK1</accession>
<protein>
    <submittedName>
        <fullName evidence="3">LuxR C-terminal-related transcriptional regulator</fullName>
    </submittedName>
</protein>
<dbReference type="InterPro" id="IPR013656">
    <property type="entry name" value="PAS_4"/>
</dbReference>
<evidence type="ECO:0000313" key="3">
    <source>
        <dbReference type="EMBL" id="WSE32906.1"/>
    </source>
</evidence>
<dbReference type="Pfam" id="PF00196">
    <property type="entry name" value="GerE"/>
    <property type="match status" value="1"/>
</dbReference>
<dbReference type="PROSITE" id="PS50043">
    <property type="entry name" value="HTH_LUXR_2"/>
    <property type="match status" value="1"/>
</dbReference>
<evidence type="ECO:0000259" key="2">
    <source>
        <dbReference type="PROSITE" id="PS50112"/>
    </source>
</evidence>
<keyword evidence="4" id="KW-1185">Reference proteome</keyword>
<dbReference type="SMART" id="SM00421">
    <property type="entry name" value="HTH_LUXR"/>
    <property type="match status" value="1"/>
</dbReference>
<proteinExistence type="predicted"/>
<dbReference type="InterPro" id="IPR000014">
    <property type="entry name" value="PAS"/>
</dbReference>
<name>A0ABZ1IGK1_9PSEU</name>
<dbReference type="SMART" id="SM00091">
    <property type="entry name" value="PAS"/>
    <property type="match status" value="1"/>
</dbReference>
<feature type="domain" description="HTH luxR-type" evidence="1">
    <location>
        <begin position="145"/>
        <end position="210"/>
    </location>
</feature>
<reference evidence="3 4" key="1">
    <citation type="journal article" date="2015" name="Int. J. Syst. Evol. Microbiol.">
        <title>Amycolatopsis rhabdoformis sp. nov., an actinomycete isolated from a tropical forest soil.</title>
        <authorList>
            <person name="Souza W.R."/>
            <person name="Silva R.E."/>
            <person name="Goodfellow M."/>
            <person name="Busarakam K."/>
            <person name="Figueiro F.S."/>
            <person name="Ferreira D."/>
            <person name="Rodrigues-Filho E."/>
            <person name="Moraes L.A.B."/>
            <person name="Zucchi T.D."/>
        </authorList>
    </citation>
    <scope>NUCLEOTIDE SEQUENCE [LARGE SCALE GENOMIC DNA]</scope>
    <source>
        <strain evidence="3 4">NCIMB 14900</strain>
    </source>
</reference>
<gene>
    <name evidence="3" type="ORF">VSH64_12395</name>
</gene>
<evidence type="ECO:0000313" key="4">
    <source>
        <dbReference type="Proteomes" id="UP001330812"/>
    </source>
</evidence>
<dbReference type="InterPro" id="IPR016032">
    <property type="entry name" value="Sig_transdc_resp-reg_C-effctor"/>
</dbReference>
<dbReference type="NCBIfam" id="TIGR00229">
    <property type="entry name" value="sensory_box"/>
    <property type="match status" value="1"/>
</dbReference>
<dbReference type="SUPFAM" id="SSF55785">
    <property type="entry name" value="PYP-like sensor domain (PAS domain)"/>
    <property type="match status" value="1"/>
</dbReference>
<dbReference type="RefSeq" id="WP_326835713.1">
    <property type="nucleotide sequence ID" value="NZ_CP142149.1"/>
</dbReference>
<feature type="domain" description="PAS" evidence="2">
    <location>
        <begin position="45"/>
        <end position="94"/>
    </location>
</feature>
<dbReference type="InterPro" id="IPR035965">
    <property type="entry name" value="PAS-like_dom_sf"/>
</dbReference>
<dbReference type="EMBL" id="CP142149">
    <property type="protein sequence ID" value="WSE32906.1"/>
    <property type="molecule type" value="Genomic_DNA"/>
</dbReference>
<dbReference type="Gene3D" id="1.10.10.10">
    <property type="entry name" value="Winged helix-like DNA-binding domain superfamily/Winged helix DNA-binding domain"/>
    <property type="match status" value="1"/>
</dbReference>
<organism evidence="3 4">
    <name type="scientific">Amycolatopsis rhabdoformis</name>
    <dbReference type="NCBI Taxonomy" id="1448059"/>
    <lineage>
        <taxon>Bacteria</taxon>
        <taxon>Bacillati</taxon>
        <taxon>Actinomycetota</taxon>
        <taxon>Actinomycetes</taxon>
        <taxon>Pseudonocardiales</taxon>
        <taxon>Pseudonocardiaceae</taxon>
        <taxon>Amycolatopsis</taxon>
    </lineage>
</organism>
<dbReference type="CDD" id="cd00130">
    <property type="entry name" value="PAS"/>
    <property type="match status" value="1"/>
</dbReference>
<dbReference type="InterPro" id="IPR000792">
    <property type="entry name" value="Tscrpt_reg_LuxR_C"/>
</dbReference>
<dbReference type="Pfam" id="PF08448">
    <property type="entry name" value="PAS_4"/>
    <property type="match status" value="1"/>
</dbReference>
<sequence>MNSSAVIAKPAPSASTMDRNADEYRDIYTSLFEQSGMCMANLDLGLRVREANLPFSRQFGRTAKDVYGRSFCEFLHPSVQGKLKHQLTRLTEGQHARFAEQMVAVGPRDSVFAGELTGIAVRSGGRVDTITVLVKPDGADSPQLASGKQKLLSQVDARILEGVAAGESTVQLAAKLFLSRGGVEYHVTTLLRKLKVTNRPALVSKGYSMGILGIGQWPPRVRPEYIR</sequence>
<dbReference type="Gene3D" id="3.30.450.20">
    <property type="entry name" value="PAS domain"/>
    <property type="match status" value="1"/>
</dbReference>
<evidence type="ECO:0000259" key="1">
    <source>
        <dbReference type="PROSITE" id="PS50043"/>
    </source>
</evidence>
<dbReference type="InterPro" id="IPR036388">
    <property type="entry name" value="WH-like_DNA-bd_sf"/>
</dbReference>
<dbReference type="Proteomes" id="UP001330812">
    <property type="component" value="Chromosome"/>
</dbReference>
<dbReference type="PROSITE" id="PS50112">
    <property type="entry name" value="PAS"/>
    <property type="match status" value="1"/>
</dbReference>
<dbReference type="SUPFAM" id="SSF46894">
    <property type="entry name" value="C-terminal effector domain of the bipartite response regulators"/>
    <property type="match status" value="1"/>
</dbReference>